<gene>
    <name evidence="2" type="ORF">L596_006550</name>
</gene>
<feature type="region of interest" description="Disordered" evidence="1">
    <location>
        <begin position="635"/>
        <end position="670"/>
    </location>
</feature>
<dbReference type="OrthoDB" id="5864177at2759"/>
<dbReference type="Proteomes" id="UP000298663">
    <property type="component" value="Chromosome X"/>
</dbReference>
<feature type="region of interest" description="Disordered" evidence="1">
    <location>
        <begin position="730"/>
        <end position="750"/>
    </location>
</feature>
<feature type="compositionally biased region" description="Basic and acidic residues" evidence="1">
    <location>
        <begin position="251"/>
        <end position="280"/>
    </location>
</feature>
<feature type="compositionally biased region" description="Basic and acidic residues" evidence="1">
    <location>
        <begin position="650"/>
        <end position="668"/>
    </location>
</feature>
<feature type="compositionally biased region" description="Basic and acidic residues" evidence="1">
    <location>
        <begin position="325"/>
        <end position="351"/>
    </location>
</feature>
<feature type="compositionally biased region" description="Basic and acidic residues" evidence="1">
    <location>
        <begin position="487"/>
        <end position="500"/>
    </location>
</feature>
<feature type="region of interest" description="Disordered" evidence="1">
    <location>
        <begin position="795"/>
        <end position="814"/>
    </location>
</feature>
<proteinExistence type="predicted"/>
<feature type="compositionally biased region" description="Polar residues" evidence="1">
    <location>
        <begin position="81"/>
        <end position="93"/>
    </location>
</feature>
<feature type="compositionally biased region" description="Basic and acidic residues" evidence="1">
    <location>
        <begin position="362"/>
        <end position="372"/>
    </location>
</feature>
<feature type="region of interest" description="Disordered" evidence="1">
    <location>
        <begin position="208"/>
        <end position="372"/>
    </location>
</feature>
<name>A0A4U8V2H6_STECR</name>
<feature type="compositionally biased region" description="Basic and acidic residues" evidence="1">
    <location>
        <begin position="451"/>
        <end position="472"/>
    </location>
</feature>
<feature type="compositionally biased region" description="Basic and acidic residues" evidence="1">
    <location>
        <begin position="287"/>
        <end position="302"/>
    </location>
</feature>
<reference evidence="2 3" key="2">
    <citation type="journal article" date="2019" name="G3 (Bethesda)">
        <title>Hybrid Assembly of the Genome of the Entomopathogenic Nematode Steinernema carpocapsae Identifies the X-Chromosome.</title>
        <authorList>
            <person name="Serra L."/>
            <person name="Macchietto M."/>
            <person name="Macias-Munoz A."/>
            <person name="McGill C.J."/>
            <person name="Rodriguez I.M."/>
            <person name="Rodriguez B."/>
            <person name="Murad R."/>
            <person name="Mortazavi A."/>
        </authorList>
    </citation>
    <scope>NUCLEOTIDE SEQUENCE [LARGE SCALE GENOMIC DNA]</scope>
    <source>
        <strain evidence="2 3">ALL</strain>
    </source>
</reference>
<evidence type="ECO:0000313" key="2">
    <source>
        <dbReference type="EMBL" id="TMS40131.1"/>
    </source>
</evidence>
<reference evidence="2 3" key="1">
    <citation type="journal article" date="2015" name="Genome Biol.">
        <title>Comparative genomics of Steinernema reveals deeply conserved gene regulatory networks.</title>
        <authorList>
            <person name="Dillman A.R."/>
            <person name="Macchietto M."/>
            <person name="Porter C.F."/>
            <person name="Rogers A."/>
            <person name="Williams B."/>
            <person name="Antoshechkin I."/>
            <person name="Lee M.M."/>
            <person name="Goodwin Z."/>
            <person name="Lu X."/>
            <person name="Lewis E.E."/>
            <person name="Goodrich-Blair H."/>
            <person name="Stock S.P."/>
            <person name="Adams B.J."/>
            <person name="Sternberg P.W."/>
            <person name="Mortazavi A."/>
        </authorList>
    </citation>
    <scope>NUCLEOTIDE SEQUENCE [LARGE SCALE GENOMIC DNA]</scope>
    <source>
        <strain evidence="2 3">ALL</strain>
    </source>
</reference>
<feature type="region of interest" description="Disordered" evidence="1">
    <location>
        <begin position="446"/>
        <end position="568"/>
    </location>
</feature>
<feature type="compositionally biased region" description="Polar residues" evidence="1">
    <location>
        <begin position="208"/>
        <end position="222"/>
    </location>
</feature>
<organism evidence="2 3">
    <name type="scientific">Steinernema carpocapsae</name>
    <name type="common">Entomopathogenic nematode</name>
    <dbReference type="NCBI Taxonomy" id="34508"/>
    <lineage>
        <taxon>Eukaryota</taxon>
        <taxon>Metazoa</taxon>
        <taxon>Ecdysozoa</taxon>
        <taxon>Nematoda</taxon>
        <taxon>Chromadorea</taxon>
        <taxon>Rhabditida</taxon>
        <taxon>Tylenchina</taxon>
        <taxon>Panagrolaimomorpha</taxon>
        <taxon>Strongyloidoidea</taxon>
        <taxon>Steinernematidae</taxon>
        <taxon>Steinernema</taxon>
    </lineage>
</organism>
<protein>
    <submittedName>
        <fullName evidence="2">Uncharacterized protein</fullName>
    </submittedName>
</protein>
<feature type="region of interest" description="Disordered" evidence="1">
    <location>
        <begin position="67"/>
        <end position="95"/>
    </location>
</feature>
<keyword evidence="3" id="KW-1185">Reference proteome</keyword>
<evidence type="ECO:0000256" key="1">
    <source>
        <dbReference type="SAM" id="MobiDB-lite"/>
    </source>
</evidence>
<accession>A0A4U8V2H6</accession>
<evidence type="ECO:0000313" key="3">
    <source>
        <dbReference type="Proteomes" id="UP000298663"/>
    </source>
</evidence>
<sequence length="931" mass="104553">MFRKSEKKEPEVKVRMSKLDCRRRWDDRRLSVQYLIGQMPKTFPEVVSTTPVFPRFRRPHQIMQKNLKQQKQTFPPPEPHQPTTSSTNVQSASEGPIVEVMRTAEKTEGATSTTETVPQIVSSPANANSSETVESALIESDHLESTSLPQVGPTALPEFLRGLTNLTLDVSKETEKETGPQLDSVFLKHEAGFARTIIASTTQPSVQDLTGISMPVGNQNTDFPRPPGRKERFEEPFIQDHVRQGSDQPVEDLKVEKSRQKAEENDEKQKSLASTFKKDVPVPLKVSSHEFIRPNEDREDLALKPISEVLQPREPKPKTSSYEQAWERKESSHEFNEEKPLLATFKKKEVEVPIPPRTSSQEFDRPSEDRKDRIQELIPVTGEQYRKPDATTERLLIIIEKTSSLEDVARAENVLSETKLKASSHEFIEEKPIFPTFKKEEVDMPIPSRASSHEFIRQNEDREDKISDRYQESHPNLAKAGENVEPVLEKQEKGPEEPRYQEVTPKKPSSHEFIEQKIDKTDFVVEKMEGNRESLPVTGPKIEPNQIPEFNEPPIEQDHEITSPSKPLEIKEIPLFSKKPDSERIKNQDDVTISMDLQDKVTPFTEIQGKVNTPDKSLIETGPSYIVDTKDLAPEVLGDRGQDPPTSKLVPEHGPREDKAASGEKTKDITMQVEFLDDKTDSTFEELNKKTQVSSSRELTPVKPTPAVSRTVLVAVIPKKSASQEKLIVEEQDSKKDEETMEKPDLKKDEKSEIFGETAKEDQTEFEGVEKTIAPDKGSTYIYVTTIPEVIEPTDPVTTPVPMSTSTPKPGPAMPVVTVPMITVSTVSTEPTTTAQPTFLPTEASIATGFSDPTLAPPEPSARPIDDIAEVTLFDKIMAGVRCSMRDCTGALRPTKKPIKAVLNSTVIRKARRNYEGCECSKTTRKPTSLN</sequence>
<dbReference type="EMBL" id="CM016762">
    <property type="protein sequence ID" value="TMS40131.1"/>
    <property type="molecule type" value="Genomic_DNA"/>
</dbReference>
<feature type="compositionally biased region" description="Low complexity" evidence="1">
    <location>
        <begin position="795"/>
        <end position="808"/>
    </location>
</feature>
<feature type="compositionally biased region" description="Basic and acidic residues" evidence="1">
    <location>
        <begin position="228"/>
        <end position="244"/>
    </location>
</feature>
<dbReference type="AlphaFoldDB" id="A0A4U8V2H6"/>
<feature type="compositionally biased region" description="Basic and acidic residues" evidence="1">
    <location>
        <begin position="509"/>
        <end position="532"/>
    </location>
</feature>